<comment type="caution">
    <text evidence="2">The sequence shown here is derived from an EMBL/GenBank/DDBJ whole genome shotgun (WGS) entry which is preliminary data.</text>
</comment>
<keyword evidence="3" id="KW-1185">Reference proteome</keyword>
<feature type="compositionally biased region" description="Basic and acidic residues" evidence="1">
    <location>
        <begin position="148"/>
        <end position="157"/>
    </location>
</feature>
<feature type="region of interest" description="Disordered" evidence="1">
    <location>
        <begin position="500"/>
        <end position="535"/>
    </location>
</feature>
<evidence type="ECO:0000313" key="2">
    <source>
        <dbReference type="EMBL" id="KAH6869817.1"/>
    </source>
</evidence>
<dbReference type="OrthoDB" id="4775454at2759"/>
<evidence type="ECO:0000256" key="1">
    <source>
        <dbReference type="SAM" id="MobiDB-lite"/>
    </source>
</evidence>
<feature type="compositionally biased region" description="Pro residues" evidence="1">
    <location>
        <begin position="124"/>
        <end position="134"/>
    </location>
</feature>
<proteinExistence type="predicted"/>
<gene>
    <name evidence="2" type="ORF">B0T10DRAFT_279954</name>
</gene>
<evidence type="ECO:0000313" key="3">
    <source>
        <dbReference type="Proteomes" id="UP000777438"/>
    </source>
</evidence>
<feature type="region of interest" description="Disordered" evidence="1">
    <location>
        <begin position="114"/>
        <end position="178"/>
    </location>
</feature>
<organism evidence="2 3">
    <name type="scientific">Thelonectria olida</name>
    <dbReference type="NCBI Taxonomy" id="1576542"/>
    <lineage>
        <taxon>Eukaryota</taxon>
        <taxon>Fungi</taxon>
        <taxon>Dikarya</taxon>
        <taxon>Ascomycota</taxon>
        <taxon>Pezizomycotina</taxon>
        <taxon>Sordariomycetes</taxon>
        <taxon>Hypocreomycetidae</taxon>
        <taxon>Hypocreales</taxon>
        <taxon>Nectriaceae</taxon>
        <taxon>Thelonectria</taxon>
    </lineage>
</organism>
<name>A0A9P9AJZ5_9HYPO</name>
<accession>A0A9P9AJZ5</accession>
<feature type="compositionally biased region" description="Basic and acidic residues" evidence="1">
    <location>
        <begin position="320"/>
        <end position="329"/>
    </location>
</feature>
<feature type="compositionally biased region" description="Polar residues" evidence="1">
    <location>
        <begin position="24"/>
        <end position="40"/>
    </location>
</feature>
<reference evidence="2 3" key="1">
    <citation type="journal article" date="2021" name="Nat. Commun.">
        <title>Genetic determinants of endophytism in the Arabidopsis root mycobiome.</title>
        <authorList>
            <person name="Mesny F."/>
            <person name="Miyauchi S."/>
            <person name="Thiergart T."/>
            <person name="Pickel B."/>
            <person name="Atanasova L."/>
            <person name="Karlsson M."/>
            <person name="Huettel B."/>
            <person name="Barry K.W."/>
            <person name="Haridas S."/>
            <person name="Chen C."/>
            <person name="Bauer D."/>
            <person name="Andreopoulos W."/>
            <person name="Pangilinan J."/>
            <person name="LaButti K."/>
            <person name="Riley R."/>
            <person name="Lipzen A."/>
            <person name="Clum A."/>
            <person name="Drula E."/>
            <person name="Henrissat B."/>
            <person name="Kohler A."/>
            <person name="Grigoriev I.V."/>
            <person name="Martin F.M."/>
            <person name="Hacquard S."/>
        </authorList>
    </citation>
    <scope>NUCLEOTIDE SEQUENCE [LARGE SCALE GENOMIC DNA]</scope>
    <source>
        <strain evidence="2 3">MPI-CAGE-CH-0241</strain>
    </source>
</reference>
<dbReference type="Proteomes" id="UP000777438">
    <property type="component" value="Unassembled WGS sequence"/>
</dbReference>
<feature type="compositionally biased region" description="Basic and acidic residues" evidence="1">
    <location>
        <begin position="348"/>
        <end position="357"/>
    </location>
</feature>
<dbReference type="AlphaFoldDB" id="A0A9P9AJZ5"/>
<feature type="region of interest" description="Disordered" evidence="1">
    <location>
        <begin position="304"/>
        <end position="413"/>
    </location>
</feature>
<feature type="compositionally biased region" description="Low complexity" evidence="1">
    <location>
        <begin position="330"/>
        <end position="347"/>
    </location>
</feature>
<protein>
    <submittedName>
        <fullName evidence="2">Uncharacterized protein</fullName>
    </submittedName>
</protein>
<feature type="region of interest" description="Disordered" evidence="1">
    <location>
        <begin position="1"/>
        <end position="77"/>
    </location>
</feature>
<sequence length="535" mass="58982">MGSLTKQLSRLFNPKLVRKHFPKGNTTRLRAESSSQNSHGQGFRPKSGGPVGSNGSAPGLVDNQPESGTAHEDDCQHHLTSDEIWDIFLKPGPLETKEGVKPFLQKKQYPALLSPAELQSLEQPSPPPNKPLPQIPTQAQPRTTPQRVPREAEDRRVPSWNLQNTRPQARKIGATYSPFPKPIAFPLRASSITSSSRCPRETHKPQRPSRPNTTATKQAHRHIAELHNDLSKEKEKTIEEPHEEAIQELLAQVVRKAPDEKSVAGSSGRNSFHPLDEFIVRTEVEVAQPFPRSPLGLNLFLPPGKCDWDKNTPTLSRPSSPKDLRREASSETSSEATAPARRTTKAAAEGRPKTARDHAHRSTTASQETRPKLTTHGRRPTGASFESGANTSSLESRPTATSEASPKASPRERPVFMVSRASQFAIQLPTSDSDPAPVFTKKSAPNLRRATKLEPLQLPPLHQLPLLPPLYQLPLVPGRDDPVFAHDDGGKCRRFGFLRIHRRGSSEGRGSSKNNSLAFKWRRSSTDSPPTSPRG</sequence>
<feature type="compositionally biased region" description="Polar residues" evidence="1">
    <location>
        <begin position="387"/>
        <end position="404"/>
    </location>
</feature>
<feature type="region of interest" description="Disordered" evidence="1">
    <location>
        <begin position="190"/>
        <end position="220"/>
    </location>
</feature>
<feature type="compositionally biased region" description="Polar residues" evidence="1">
    <location>
        <begin position="1"/>
        <end position="10"/>
    </location>
</feature>
<dbReference type="EMBL" id="JAGPYM010000065">
    <property type="protein sequence ID" value="KAH6869817.1"/>
    <property type="molecule type" value="Genomic_DNA"/>
</dbReference>